<comment type="caution">
    <text evidence="9">The sequence shown here is derived from an EMBL/GenBank/DDBJ whole genome shotgun (WGS) entry which is preliminary data.</text>
</comment>
<reference evidence="9 10" key="1">
    <citation type="submission" date="2019-01" db="EMBL/GenBank/DDBJ databases">
        <title>Filimonas sp. strain TTM-71.</title>
        <authorList>
            <person name="Chen W.-M."/>
        </authorList>
    </citation>
    <scope>NUCLEOTIDE SEQUENCE [LARGE SCALE GENOMIC DNA]</scope>
    <source>
        <strain evidence="9 10">TTM-71</strain>
    </source>
</reference>
<evidence type="ECO:0000259" key="8">
    <source>
        <dbReference type="PROSITE" id="PS50059"/>
    </source>
</evidence>
<evidence type="ECO:0000313" key="9">
    <source>
        <dbReference type="EMBL" id="RXK85576.1"/>
    </source>
</evidence>
<evidence type="ECO:0000256" key="7">
    <source>
        <dbReference type="SAM" id="MobiDB-lite"/>
    </source>
</evidence>
<dbReference type="PANTHER" id="PTHR43811">
    <property type="entry name" value="FKBP-TYPE PEPTIDYL-PROLYL CIS-TRANS ISOMERASE FKPA"/>
    <property type="match status" value="1"/>
</dbReference>
<keyword evidence="3 5" id="KW-0697">Rotamase</keyword>
<keyword evidence="4 5" id="KW-0413">Isomerase</keyword>
<feature type="compositionally biased region" description="Low complexity" evidence="7">
    <location>
        <begin position="300"/>
        <end position="310"/>
    </location>
</feature>
<dbReference type="PROSITE" id="PS50059">
    <property type="entry name" value="FKBP_PPIASE"/>
    <property type="match status" value="1"/>
</dbReference>
<dbReference type="RefSeq" id="WP_129001329.1">
    <property type="nucleotide sequence ID" value="NZ_SDHZ01000001.1"/>
</dbReference>
<organism evidence="9 10">
    <name type="scientific">Filimonas effusa</name>
    <dbReference type="NCBI Taxonomy" id="2508721"/>
    <lineage>
        <taxon>Bacteria</taxon>
        <taxon>Pseudomonadati</taxon>
        <taxon>Bacteroidota</taxon>
        <taxon>Chitinophagia</taxon>
        <taxon>Chitinophagales</taxon>
        <taxon>Chitinophagaceae</taxon>
        <taxon>Filimonas</taxon>
    </lineage>
</organism>
<dbReference type="Gene3D" id="3.10.50.40">
    <property type="match status" value="1"/>
</dbReference>
<evidence type="ECO:0000256" key="2">
    <source>
        <dbReference type="ARBA" id="ARBA00006577"/>
    </source>
</evidence>
<protein>
    <recommendedName>
        <fullName evidence="6">Peptidyl-prolyl cis-trans isomerase</fullName>
        <ecNumber evidence="6">5.2.1.8</ecNumber>
    </recommendedName>
</protein>
<feature type="region of interest" description="Disordered" evidence="7">
    <location>
        <begin position="291"/>
        <end position="310"/>
    </location>
</feature>
<dbReference type="PANTHER" id="PTHR43811:SF19">
    <property type="entry name" value="39 KDA FK506-BINDING NUCLEAR PROTEIN"/>
    <property type="match status" value="1"/>
</dbReference>
<keyword evidence="10" id="KW-1185">Reference proteome</keyword>
<dbReference type="InterPro" id="IPR046357">
    <property type="entry name" value="PPIase_dom_sf"/>
</dbReference>
<evidence type="ECO:0000256" key="3">
    <source>
        <dbReference type="ARBA" id="ARBA00023110"/>
    </source>
</evidence>
<evidence type="ECO:0000313" key="10">
    <source>
        <dbReference type="Proteomes" id="UP000290545"/>
    </source>
</evidence>
<name>A0A4V1MAE3_9BACT</name>
<comment type="similarity">
    <text evidence="2 6">Belongs to the FKBP-type PPIase family.</text>
</comment>
<dbReference type="Pfam" id="PF00254">
    <property type="entry name" value="FKBP_C"/>
    <property type="match status" value="1"/>
</dbReference>
<dbReference type="EMBL" id="SDHZ01000001">
    <property type="protein sequence ID" value="RXK85576.1"/>
    <property type="molecule type" value="Genomic_DNA"/>
</dbReference>
<comment type="catalytic activity">
    <reaction evidence="1 5 6">
        <text>[protein]-peptidylproline (omega=180) = [protein]-peptidylproline (omega=0)</text>
        <dbReference type="Rhea" id="RHEA:16237"/>
        <dbReference type="Rhea" id="RHEA-COMP:10747"/>
        <dbReference type="Rhea" id="RHEA-COMP:10748"/>
        <dbReference type="ChEBI" id="CHEBI:83833"/>
        <dbReference type="ChEBI" id="CHEBI:83834"/>
        <dbReference type="EC" id="5.2.1.8"/>
    </reaction>
</comment>
<evidence type="ECO:0000256" key="4">
    <source>
        <dbReference type="ARBA" id="ARBA00023235"/>
    </source>
</evidence>
<dbReference type="OrthoDB" id="9814548at2"/>
<dbReference type="SUPFAM" id="SSF54534">
    <property type="entry name" value="FKBP-like"/>
    <property type="match status" value="1"/>
</dbReference>
<gene>
    <name evidence="9" type="ORF">ESB13_01820</name>
</gene>
<dbReference type="EC" id="5.2.1.8" evidence="6"/>
<sequence length="310" mass="33645">MKHLFLVAAAAVAFASCQVKYEKTKSGLLYKITKGKGGEKLKAGEFIKFNARITMPDKDTTLNDTYGKIPGFIVVDTSERAKFSFMELLPQCSVGDSITFNMSIDTLKKLGAIPDYNKIFTKGGQIHGTVKILAVYKSEAEVNAAYQKEMELESDREVKNLEADLKKKGLKAQKTKSGAFVVIENAGDQAAKADSGKQVSVMYKGYLHDDNTKVFDTNMDSSKGHTDPLVLVVGAGRVIKGWDEALPYFAKGGKGKIFIPAMLAYGPQGNQGIPPFSSLVFDVEIKDVTAAPPPPPGMPMMPGMPQEHAH</sequence>
<dbReference type="GO" id="GO:0003755">
    <property type="term" value="F:peptidyl-prolyl cis-trans isomerase activity"/>
    <property type="evidence" value="ECO:0007669"/>
    <property type="project" value="UniProtKB-UniRule"/>
</dbReference>
<evidence type="ECO:0000256" key="6">
    <source>
        <dbReference type="RuleBase" id="RU003915"/>
    </source>
</evidence>
<accession>A0A4V1MAE3</accession>
<dbReference type="AlphaFoldDB" id="A0A4V1MAE3"/>
<evidence type="ECO:0000256" key="1">
    <source>
        <dbReference type="ARBA" id="ARBA00000971"/>
    </source>
</evidence>
<proteinExistence type="inferred from homology"/>
<dbReference type="Proteomes" id="UP000290545">
    <property type="component" value="Unassembled WGS sequence"/>
</dbReference>
<evidence type="ECO:0000256" key="5">
    <source>
        <dbReference type="PROSITE-ProRule" id="PRU00277"/>
    </source>
</evidence>
<feature type="domain" description="PPIase FKBP-type" evidence="8">
    <location>
        <begin position="196"/>
        <end position="289"/>
    </location>
</feature>
<dbReference type="PROSITE" id="PS51257">
    <property type="entry name" value="PROKAR_LIPOPROTEIN"/>
    <property type="match status" value="1"/>
</dbReference>
<dbReference type="InterPro" id="IPR001179">
    <property type="entry name" value="PPIase_FKBP_dom"/>
</dbReference>